<proteinExistence type="inferred from homology"/>
<dbReference type="CDD" id="cd01415">
    <property type="entry name" value="SAICAR_synt_PurC"/>
    <property type="match status" value="1"/>
</dbReference>
<dbReference type="GO" id="GO:0004639">
    <property type="term" value="F:phosphoribosylaminoimidazolesuccinocarboxamide synthase activity"/>
    <property type="evidence" value="ECO:0007669"/>
    <property type="project" value="UniProtKB-UniRule"/>
</dbReference>
<dbReference type="InterPro" id="IPR001636">
    <property type="entry name" value="SAICAR_synth"/>
</dbReference>
<comment type="similarity">
    <text evidence="2 8">Belongs to the SAICAR synthetase family.</text>
</comment>
<dbReference type="EMBL" id="CP066681">
    <property type="protein sequence ID" value="QQG36036.1"/>
    <property type="molecule type" value="Genomic_DNA"/>
</dbReference>
<evidence type="ECO:0000256" key="7">
    <source>
        <dbReference type="ARBA" id="ARBA00048475"/>
    </source>
</evidence>
<dbReference type="NCBIfam" id="TIGR00081">
    <property type="entry name" value="purC"/>
    <property type="match status" value="1"/>
</dbReference>
<dbReference type="Pfam" id="PF01259">
    <property type="entry name" value="SAICAR_synt"/>
    <property type="match status" value="1"/>
</dbReference>
<reference evidence="10 11" key="1">
    <citation type="submission" date="2020-07" db="EMBL/GenBank/DDBJ databases">
        <title>Huge and variable diversity of episymbiotic CPR bacteria and DPANN archaea in groundwater ecosystems.</title>
        <authorList>
            <person name="He C.Y."/>
            <person name="Keren R."/>
            <person name="Whittaker M."/>
            <person name="Farag I.F."/>
            <person name="Doudna J."/>
            <person name="Cate J.H.D."/>
            <person name="Banfield J.F."/>
        </authorList>
    </citation>
    <scope>NUCLEOTIDE SEQUENCE [LARGE SCALE GENOMIC DNA]</scope>
    <source>
        <strain evidence="10">NC_groundwater_70_Ag_B-0.1um_54_66</strain>
    </source>
</reference>
<dbReference type="InterPro" id="IPR028923">
    <property type="entry name" value="SAICAR_synt/ADE2_N"/>
</dbReference>
<protein>
    <recommendedName>
        <fullName evidence="8">Phosphoribosylaminoimidazole-succinocarboxamide synthase</fullName>
        <ecNumber evidence="8">6.3.2.6</ecNumber>
    </recommendedName>
    <alternativeName>
        <fullName evidence="8">SAICAR synthetase</fullName>
    </alternativeName>
</protein>
<dbReference type="InterPro" id="IPR033934">
    <property type="entry name" value="SAICAR_synt_PurC"/>
</dbReference>
<dbReference type="PANTHER" id="PTHR43599">
    <property type="entry name" value="MULTIFUNCTIONAL PROTEIN ADE2"/>
    <property type="match status" value="1"/>
</dbReference>
<gene>
    <name evidence="8" type="primary">purC</name>
    <name evidence="10" type="ORF">HYS17_11150</name>
</gene>
<dbReference type="GO" id="GO:0006189">
    <property type="term" value="P:'de novo' IMP biosynthetic process"/>
    <property type="evidence" value="ECO:0007669"/>
    <property type="project" value="UniProtKB-UniRule"/>
</dbReference>
<keyword evidence="4 8" id="KW-0547">Nucleotide-binding</keyword>
<evidence type="ECO:0000256" key="4">
    <source>
        <dbReference type="ARBA" id="ARBA00022741"/>
    </source>
</evidence>
<evidence type="ECO:0000256" key="2">
    <source>
        <dbReference type="ARBA" id="ARBA00010190"/>
    </source>
</evidence>
<sequence>MKTWINTGAKRKVLYEGKAKTIYEGPEPGTLVQYFKDDATAFNGEKRDLIAGKGVLNNRISAHLMTKLEAIGIPTHFMRSLNMREQLVRQLEIIPVEVVVRNIAAGSLCKRLGVKEGTILTHPIVEFYYKKDELGDPMVNEHHIVGFGWADPYELEEMVHMAWRVNDYLNGLFAGIGLRLVDFKLEFGRLYGEYGELYILLGDEISPDNCRLWDAKTNEKLDKDRFRQDLGNVIEAYEQVAERLGLIPKGGIVQGGSINEQLAASLGEIENEVAEQRRLREVNKTPPNKPRKV</sequence>
<dbReference type="Gene3D" id="3.30.470.20">
    <property type="entry name" value="ATP-grasp fold, B domain"/>
    <property type="match status" value="1"/>
</dbReference>
<evidence type="ECO:0000256" key="3">
    <source>
        <dbReference type="ARBA" id="ARBA00022598"/>
    </source>
</evidence>
<comment type="catalytic activity">
    <reaction evidence="7 8">
        <text>5-amino-1-(5-phospho-D-ribosyl)imidazole-4-carboxylate + L-aspartate + ATP = (2S)-2-[5-amino-1-(5-phospho-beta-D-ribosyl)imidazole-4-carboxamido]succinate + ADP + phosphate + 2 H(+)</text>
        <dbReference type="Rhea" id="RHEA:22628"/>
        <dbReference type="ChEBI" id="CHEBI:15378"/>
        <dbReference type="ChEBI" id="CHEBI:29991"/>
        <dbReference type="ChEBI" id="CHEBI:30616"/>
        <dbReference type="ChEBI" id="CHEBI:43474"/>
        <dbReference type="ChEBI" id="CHEBI:58443"/>
        <dbReference type="ChEBI" id="CHEBI:77657"/>
        <dbReference type="ChEBI" id="CHEBI:456216"/>
        <dbReference type="EC" id="6.3.2.6"/>
    </reaction>
</comment>
<evidence type="ECO:0000256" key="5">
    <source>
        <dbReference type="ARBA" id="ARBA00022755"/>
    </source>
</evidence>
<dbReference type="SUPFAM" id="SSF56104">
    <property type="entry name" value="SAICAR synthase-like"/>
    <property type="match status" value="1"/>
</dbReference>
<organism evidence="10 11">
    <name type="scientific">Micavibrio aeruginosavorus</name>
    <dbReference type="NCBI Taxonomy" id="349221"/>
    <lineage>
        <taxon>Bacteria</taxon>
        <taxon>Pseudomonadati</taxon>
        <taxon>Bdellovibrionota</taxon>
        <taxon>Bdellovibrionia</taxon>
        <taxon>Bdellovibrionales</taxon>
        <taxon>Pseudobdellovibrionaceae</taxon>
        <taxon>Micavibrio</taxon>
    </lineage>
</organism>
<dbReference type="InterPro" id="IPR018236">
    <property type="entry name" value="SAICAR_synthetase_CS"/>
</dbReference>
<dbReference type="UniPathway" id="UPA00074">
    <property type="reaction ID" value="UER00131"/>
</dbReference>
<dbReference type="HAMAP" id="MF_00137">
    <property type="entry name" value="SAICAR_synth"/>
    <property type="match status" value="1"/>
</dbReference>
<keyword evidence="3 8" id="KW-0436">Ligase</keyword>
<dbReference type="Proteomes" id="UP000595362">
    <property type="component" value="Chromosome"/>
</dbReference>
<dbReference type="PROSITE" id="PS01058">
    <property type="entry name" value="SAICAR_SYNTHETASE_2"/>
    <property type="match status" value="1"/>
</dbReference>
<evidence type="ECO:0000256" key="1">
    <source>
        <dbReference type="ARBA" id="ARBA00004672"/>
    </source>
</evidence>
<dbReference type="EC" id="6.3.2.6" evidence="8"/>
<dbReference type="InterPro" id="IPR050089">
    <property type="entry name" value="SAICAR_synthetase"/>
</dbReference>
<evidence type="ECO:0000313" key="11">
    <source>
        <dbReference type="Proteomes" id="UP000595362"/>
    </source>
</evidence>
<evidence type="ECO:0000313" key="10">
    <source>
        <dbReference type="EMBL" id="QQG36036.1"/>
    </source>
</evidence>
<keyword evidence="5 8" id="KW-0658">Purine biosynthesis</keyword>
<evidence type="ECO:0000256" key="6">
    <source>
        <dbReference type="ARBA" id="ARBA00022840"/>
    </source>
</evidence>
<accession>A0A7T5UHI6</accession>
<keyword evidence="6 8" id="KW-0067">ATP-binding</keyword>
<dbReference type="GO" id="GO:0009236">
    <property type="term" value="P:cobalamin biosynthetic process"/>
    <property type="evidence" value="ECO:0007669"/>
    <property type="project" value="InterPro"/>
</dbReference>
<comment type="pathway">
    <text evidence="1 8">Purine metabolism; IMP biosynthesis via de novo pathway; 5-amino-1-(5-phospho-D-ribosyl)imidazole-4-carboxamide from 5-amino-1-(5-phospho-D-ribosyl)imidazole-4-carboxylate: step 1/2.</text>
</comment>
<feature type="domain" description="SAICAR synthetase/ADE2 N-terminal" evidence="9">
    <location>
        <begin position="14"/>
        <end position="243"/>
    </location>
</feature>
<dbReference type="AlphaFoldDB" id="A0A7T5UHI6"/>
<dbReference type="Gene3D" id="3.30.200.20">
    <property type="entry name" value="Phosphorylase Kinase, domain 1"/>
    <property type="match status" value="1"/>
</dbReference>
<dbReference type="FunFam" id="3.30.470.20:FF:000006">
    <property type="entry name" value="Phosphoribosylaminoimidazole-succinocarboxamide synthase"/>
    <property type="match status" value="1"/>
</dbReference>
<dbReference type="PANTHER" id="PTHR43599:SF3">
    <property type="entry name" value="SI:DKEY-6E2.2"/>
    <property type="match status" value="1"/>
</dbReference>
<dbReference type="PROSITE" id="PS01057">
    <property type="entry name" value="SAICAR_SYNTHETASE_1"/>
    <property type="match status" value="1"/>
</dbReference>
<evidence type="ECO:0000256" key="8">
    <source>
        <dbReference type="HAMAP-Rule" id="MF_00137"/>
    </source>
</evidence>
<dbReference type="GO" id="GO:0005524">
    <property type="term" value="F:ATP binding"/>
    <property type="evidence" value="ECO:0007669"/>
    <property type="project" value="UniProtKB-KW"/>
</dbReference>
<dbReference type="GO" id="GO:0005829">
    <property type="term" value="C:cytosol"/>
    <property type="evidence" value="ECO:0007669"/>
    <property type="project" value="TreeGrafter"/>
</dbReference>
<evidence type="ECO:0000259" key="9">
    <source>
        <dbReference type="Pfam" id="PF01259"/>
    </source>
</evidence>
<name>A0A7T5UHI6_9BACT</name>